<gene>
    <name evidence="12" type="ORF">GHT07_11925</name>
</gene>
<evidence type="ECO:0000256" key="3">
    <source>
        <dbReference type="ARBA" id="ARBA00022692"/>
    </source>
</evidence>
<dbReference type="InterPro" id="IPR003593">
    <property type="entry name" value="AAA+_ATPase"/>
</dbReference>
<keyword evidence="4" id="KW-0547">Nucleotide-binding</keyword>
<keyword evidence="5 12" id="KW-0067">ATP-binding</keyword>
<dbReference type="Gene3D" id="1.20.1560.10">
    <property type="entry name" value="ABC transporter type 1, transmembrane domain"/>
    <property type="match status" value="1"/>
</dbReference>
<dbReference type="GO" id="GO:0008234">
    <property type="term" value="F:cysteine-type peptidase activity"/>
    <property type="evidence" value="ECO:0007669"/>
    <property type="project" value="InterPro"/>
</dbReference>
<dbReference type="CDD" id="cd02419">
    <property type="entry name" value="Peptidase_C39C"/>
    <property type="match status" value="1"/>
</dbReference>
<keyword evidence="13" id="KW-1185">Reference proteome</keyword>
<dbReference type="InterPro" id="IPR017871">
    <property type="entry name" value="ABC_transporter-like_CS"/>
</dbReference>
<feature type="transmembrane region" description="Helical" evidence="8">
    <location>
        <begin position="177"/>
        <end position="201"/>
    </location>
</feature>
<dbReference type="PROSITE" id="PS50929">
    <property type="entry name" value="ABC_TM1F"/>
    <property type="match status" value="1"/>
</dbReference>
<sequence length="724" mass="79818">MTLSHRAQDFLGSLSFFGRKQLPLLLQGATAECGLTCLAMVASFHGRPIDIAELRRSFPISTRGLTLRSMIAMASRMGFSSRPLKVPMSKLAELVMPCVLHWDMKHFVVLKSVRGDTLVVHDPAAGRRKISFDEASRHFTGIALEVSPLPTEILPSKRVPIGFTDVVGTVRGAAPAIALLLGVGLVAQLLSLTGPIMIQWVVDEAVSTTNSDLLITIGIGFSLLVALHAAIFCARSWVSTNSTMQLMMQWLSNTFAHLVRLPTSYFETRNPADIVARFESISAVRRILSQQFTDAALDGVFAVVILATMFLYSPALAAISLAGVALCIAIKAAFLRRLRELGAEQLLAESQQRSYLIETARGIQSVKLFGREAQRHIAWENKLVDMVNAETRAARLLTLQQTLIFLSSGIERVIVVVLAGMAVVDRKFTAGMLVAYISYREQLFQRVLLAIERAFDYKLLSVHFERIADVVHEVREPRDEIAAEARPRSELPPTIHLENISVRAGFDEPWILKGLSLQIDRGESIVLTGPSGSGKSTLVKVLVGLSTPQEGAMRVDGKTLKSYGVEAYRREVASVLQEDHLFAGSILDNISFFDLDPDMEEIERCARAAAIHDDICRMPMGYFTFAGTVGSGLSGGQKQRILIARALYHGPSILILDEATSQLDQASERRIMENIRSMNITRVTVAHRQETISLADRVVRIEHGEIVSDTRSVETTEIEYEQSL</sequence>
<name>A0A844BBW1_9BURK</name>
<dbReference type="InterPro" id="IPR033838">
    <property type="entry name" value="CvaB_peptidase"/>
</dbReference>
<dbReference type="GO" id="GO:0140359">
    <property type="term" value="F:ABC-type transporter activity"/>
    <property type="evidence" value="ECO:0007669"/>
    <property type="project" value="InterPro"/>
</dbReference>
<dbReference type="Pfam" id="PF03412">
    <property type="entry name" value="Peptidase_C39"/>
    <property type="match status" value="1"/>
</dbReference>
<dbReference type="EMBL" id="WJBU01000010">
    <property type="protein sequence ID" value="MRD47991.1"/>
    <property type="molecule type" value="Genomic_DNA"/>
</dbReference>
<dbReference type="Pfam" id="PF00005">
    <property type="entry name" value="ABC_tran"/>
    <property type="match status" value="1"/>
</dbReference>
<dbReference type="RefSeq" id="WP_153585297.1">
    <property type="nucleotide sequence ID" value="NZ_WJBU01000010.1"/>
</dbReference>
<evidence type="ECO:0000256" key="4">
    <source>
        <dbReference type="ARBA" id="ARBA00022741"/>
    </source>
</evidence>
<dbReference type="PROSITE" id="PS50893">
    <property type="entry name" value="ABC_TRANSPORTER_2"/>
    <property type="match status" value="1"/>
</dbReference>
<dbReference type="SUPFAM" id="SSF90123">
    <property type="entry name" value="ABC transporter transmembrane region"/>
    <property type="match status" value="1"/>
</dbReference>
<reference evidence="12 13" key="1">
    <citation type="submission" date="2019-11" db="EMBL/GenBank/DDBJ databases">
        <title>Caenimonas koreensis gen. nov., sp. nov., isolated from activated sludge.</title>
        <authorList>
            <person name="Seung H.R."/>
        </authorList>
    </citation>
    <scope>NUCLEOTIDE SEQUENCE [LARGE SCALE GENOMIC DNA]</scope>
    <source>
        <strain evidence="12 13">EMB320</strain>
    </source>
</reference>
<dbReference type="PROSITE" id="PS00211">
    <property type="entry name" value="ABC_TRANSPORTER_1"/>
    <property type="match status" value="1"/>
</dbReference>
<feature type="domain" description="ABC transmembrane type-1" evidence="10">
    <location>
        <begin position="178"/>
        <end position="445"/>
    </location>
</feature>
<dbReference type="InterPro" id="IPR039421">
    <property type="entry name" value="Type_1_exporter"/>
</dbReference>
<dbReference type="InterPro" id="IPR036640">
    <property type="entry name" value="ABC1_TM_sf"/>
</dbReference>
<feature type="transmembrane region" description="Helical" evidence="8">
    <location>
        <begin position="402"/>
        <end position="424"/>
    </location>
</feature>
<evidence type="ECO:0000259" key="9">
    <source>
        <dbReference type="PROSITE" id="PS50893"/>
    </source>
</evidence>
<evidence type="ECO:0000256" key="7">
    <source>
        <dbReference type="ARBA" id="ARBA00023136"/>
    </source>
</evidence>
<feature type="transmembrane region" description="Helical" evidence="8">
    <location>
        <begin position="213"/>
        <end position="238"/>
    </location>
</feature>
<evidence type="ECO:0000313" key="12">
    <source>
        <dbReference type="EMBL" id="MRD47991.1"/>
    </source>
</evidence>
<dbReference type="PANTHER" id="PTHR24221">
    <property type="entry name" value="ATP-BINDING CASSETTE SUB-FAMILY B"/>
    <property type="match status" value="1"/>
</dbReference>
<keyword evidence="6 8" id="KW-1133">Transmembrane helix</keyword>
<dbReference type="GO" id="GO:0016887">
    <property type="term" value="F:ATP hydrolysis activity"/>
    <property type="evidence" value="ECO:0007669"/>
    <property type="project" value="InterPro"/>
</dbReference>
<evidence type="ECO:0000313" key="13">
    <source>
        <dbReference type="Proteomes" id="UP000487350"/>
    </source>
</evidence>
<dbReference type="InterPro" id="IPR005074">
    <property type="entry name" value="Peptidase_C39"/>
</dbReference>
<dbReference type="GO" id="GO:0034040">
    <property type="term" value="F:ATPase-coupled lipid transmembrane transporter activity"/>
    <property type="evidence" value="ECO:0007669"/>
    <property type="project" value="TreeGrafter"/>
</dbReference>
<evidence type="ECO:0000256" key="6">
    <source>
        <dbReference type="ARBA" id="ARBA00022989"/>
    </source>
</evidence>
<dbReference type="SMART" id="SM00382">
    <property type="entry name" value="AAA"/>
    <property type="match status" value="1"/>
</dbReference>
<organism evidence="12 13">
    <name type="scientific">Caenimonas koreensis DSM 17982</name>
    <dbReference type="NCBI Taxonomy" id="1121255"/>
    <lineage>
        <taxon>Bacteria</taxon>
        <taxon>Pseudomonadati</taxon>
        <taxon>Pseudomonadota</taxon>
        <taxon>Betaproteobacteria</taxon>
        <taxon>Burkholderiales</taxon>
        <taxon>Comamonadaceae</taxon>
        <taxon>Caenimonas</taxon>
    </lineage>
</organism>
<evidence type="ECO:0000256" key="5">
    <source>
        <dbReference type="ARBA" id="ARBA00022840"/>
    </source>
</evidence>
<dbReference type="InterPro" id="IPR027417">
    <property type="entry name" value="P-loop_NTPase"/>
</dbReference>
<dbReference type="InterPro" id="IPR003439">
    <property type="entry name" value="ABC_transporter-like_ATP-bd"/>
</dbReference>
<comment type="subcellular location">
    <subcellularLocation>
        <location evidence="1">Cell membrane</location>
        <topology evidence="1">Multi-pass membrane protein</topology>
    </subcellularLocation>
</comment>
<dbReference type="CDD" id="cd18567">
    <property type="entry name" value="ABC_6TM_CvaB_RaxB_like"/>
    <property type="match status" value="1"/>
</dbReference>
<dbReference type="InterPro" id="IPR011527">
    <property type="entry name" value="ABC1_TM_dom"/>
</dbReference>
<feature type="domain" description="Peptidase C39" evidence="11">
    <location>
        <begin position="27"/>
        <end position="146"/>
    </location>
</feature>
<accession>A0A844BBW1</accession>
<dbReference type="OrthoDB" id="8554730at2"/>
<evidence type="ECO:0000256" key="1">
    <source>
        <dbReference type="ARBA" id="ARBA00004651"/>
    </source>
</evidence>
<dbReference type="GO" id="GO:0006508">
    <property type="term" value="P:proteolysis"/>
    <property type="evidence" value="ECO:0007669"/>
    <property type="project" value="InterPro"/>
</dbReference>
<feature type="domain" description="ABC transporter" evidence="9">
    <location>
        <begin position="495"/>
        <end position="724"/>
    </location>
</feature>
<evidence type="ECO:0000259" key="10">
    <source>
        <dbReference type="PROSITE" id="PS50929"/>
    </source>
</evidence>
<comment type="caution">
    <text evidence="12">The sequence shown here is derived from an EMBL/GenBank/DDBJ whole genome shotgun (WGS) entry which is preliminary data.</text>
</comment>
<feature type="transmembrane region" description="Helical" evidence="8">
    <location>
        <begin position="295"/>
        <end position="312"/>
    </location>
</feature>
<proteinExistence type="predicted"/>
<evidence type="ECO:0000256" key="2">
    <source>
        <dbReference type="ARBA" id="ARBA00022475"/>
    </source>
</evidence>
<dbReference type="Pfam" id="PF00664">
    <property type="entry name" value="ABC_membrane"/>
    <property type="match status" value="1"/>
</dbReference>
<evidence type="ECO:0000256" key="8">
    <source>
        <dbReference type="SAM" id="Phobius"/>
    </source>
</evidence>
<dbReference type="AlphaFoldDB" id="A0A844BBW1"/>
<dbReference type="GO" id="GO:0005886">
    <property type="term" value="C:plasma membrane"/>
    <property type="evidence" value="ECO:0007669"/>
    <property type="project" value="UniProtKB-SubCell"/>
</dbReference>
<protein>
    <submittedName>
        <fullName evidence="12">ATP-binding cassette domain-containing protein</fullName>
    </submittedName>
</protein>
<evidence type="ECO:0000259" key="11">
    <source>
        <dbReference type="PROSITE" id="PS50990"/>
    </source>
</evidence>
<dbReference type="SUPFAM" id="SSF52540">
    <property type="entry name" value="P-loop containing nucleoside triphosphate hydrolases"/>
    <property type="match status" value="1"/>
</dbReference>
<dbReference type="GO" id="GO:0005524">
    <property type="term" value="F:ATP binding"/>
    <property type="evidence" value="ECO:0007669"/>
    <property type="project" value="UniProtKB-KW"/>
</dbReference>
<dbReference type="Gene3D" id="3.90.70.10">
    <property type="entry name" value="Cysteine proteinases"/>
    <property type="match status" value="1"/>
</dbReference>
<dbReference type="PANTHER" id="PTHR24221:SF606">
    <property type="entry name" value="COLICIN V SECRETION-PROCESSING ATP-BINDING PROTEIN"/>
    <property type="match status" value="1"/>
</dbReference>
<dbReference type="Gene3D" id="3.40.50.300">
    <property type="entry name" value="P-loop containing nucleotide triphosphate hydrolases"/>
    <property type="match status" value="1"/>
</dbReference>
<dbReference type="PROSITE" id="PS50990">
    <property type="entry name" value="PEPTIDASE_C39"/>
    <property type="match status" value="1"/>
</dbReference>
<keyword evidence="2" id="KW-1003">Cell membrane</keyword>
<keyword evidence="7 8" id="KW-0472">Membrane</keyword>
<dbReference type="Proteomes" id="UP000487350">
    <property type="component" value="Unassembled WGS sequence"/>
</dbReference>
<keyword evidence="3 8" id="KW-0812">Transmembrane</keyword>
<feature type="transmembrane region" description="Helical" evidence="8">
    <location>
        <begin position="318"/>
        <end position="335"/>
    </location>
</feature>